<dbReference type="InterPro" id="IPR001048">
    <property type="entry name" value="Asp/Glu/Uridylate_kinase"/>
</dbReference>
<dbReference type="PANTHER" id="PTHR21499">
    <property type="entry name" value="ASPARTATE KINASE"/>
    <property type="match status" value="1"/>
</dbReference>
<dbReference type="GO" id="GO:0005524">
    <property type="term" value="F:ATP binding"/>
    <property type="evidence" value="ECO:0007669"/>
    <property type="project" value="UniProtKB-KW"/>
</dbReference>
<protein>
    <recommendedName>
        <fullName evidence="2">aspartate kinase</fullName>
        <ecNumber evidence="2">2.7.2.4</ecNumber>
    </recommendedName>
</protein>
<evidence type="ECO:0000256" key="7">
    <source>
        <dbReference type="ARBA" id="ARBA00047872"/>
    </source>
</evidence>
<sequence>MALIVQKFGGTSVGSVERIRAVAERVTASHRAGHQVVVVVSAMSGETDRLLQLARALADTPAERELDTLLSTGEQVAIALLSMALEGIGQPAISFTGGQ</sequence>
<dbReference type="AlphaFoldDB" id="A0A8X8KBP3"/>
<keyword evidence="3" id="KW-0808">Transferase</keyword>
<dbReference type="GO" id="GO:0005829">
    <property type="term" value="C:cytosol"/>
    <property type="evidence" value="ECO:0007669"/>
    <property type="project" value="TreeGrafter"/>
</dbReference>
<comment type="caution">
    <text evidence="9">The sequence shown here is derived from an EMBL/GenBank/DDBJ whole genome shotgun (WGS) entry which is preliminary data.</text>
</comment>
<evidence type="ECO:0000259" key="8">
    <source>
        <dbReference type="Pfam" id="PF00696"/>
    </source>
</evidence>
<dbReference type="GO" id="GO:0009089">
    <property type="term" value="P:lysine biosynthetic process via diaminopimelate"/>
    <property type="evidence" value="ECO:0007669"/>
    <property type="project" value="TreeGrafter"/>
</dbReference>
<dbReference type="Proteomes" id="UP000887300">
    <property type="component" value="Unassembled WGS sequence"/>
</dbReference>
<keyword evidence="4" id="KW-0547">Nucleotide-binding</keyword>
<dbReference type="PANTHER" id="PTHR21499:SF3">
    <property type="entry name" value="ASPARTOKINASE"/>
    <property type="match status" value="1"/>
</dbReference>
<dbReference type="GO" id="GO:0009090">
    <property type="term" value="P:homoserine biosynthetic process"/>
    <property type="evidence" value="ECO:0007669"/>
    <property type="project" value="TreeGrafter"/>
</dbReference>
<dbReference type="InterPro" id="IPR036393">
    <property type="entry name" value="AceGlu_kinase-like_sf"/>
</dbReference>
<evidence type="ECO:0000256" key="1">
    <source>
        <dbReference type="ARBA" id="ARBA00010122"/>
    </source>
</evidence>
<evidence type="ECO:0000313" key="10">
    <source>
        <dbReference type="Proteomes" id="UP000887300"/>
    </source>
</evidence>
<dbReference type="EC" id="2.7.2.4" evidence="2"/>
<evidence type="ECO:0000313" key="9">
    <source>
        <dbReference type="EMBL" id="MBU2723437.1"/>
    </source>
</evidence>
<proteinExistence type="inferred from homology"/>
<name>A0A8X8KBP3_ACIFI</name>
<reference evidence="9" key="1">
    <citation type="journal article" date="2021" name="ISME J.">
        <title>Genomic evolution of the class Acidithiobacillia: deep-branching Proteobacteria living in extreme acidic conditions.</title>
        <authorList>
            <person name="Moya-Beltran A."/>
            <person name="Beard S."/>
            <person name="Rojas-Villalobos C."/>
            <person name="Issotta F."/>
            <person name="Gallardo Y."/>
            <person name="Ulloa R."/>
            <person name="Giaveno A."/>
            <person name="Degli Esposti M."/>
            <person name="Johnson D.B."/>
            <person name="Quatrini R."/>
        </authorList>
    </citation>
    <scope>NUCLEOTIDE SEQUENCE</scope>
    <source>
        <strain evidence="9">DSM 583</strain>
    </source>
</reference>
<evidence type="ECO:0000256" key="3">
    <source>
        <dbReference type="ARBA" id="ARBA00022679"/>
    </source>
</evidence>
<dbReference type="Gene3D" id="3.40.1160.10">
    <property type="entry name" value="Acetylglutamate kinase-like"/>
    <property type="match status" value="1"/>
</dbReference>
<dbReference type="InterPro" id="IPR018042">
    <property type="entry name" value="Aspartate_kinase_CS"/>
</dbReference>
<dbReference type="GO" id="GO:0004072">
    <property type="term" value="F:aspartate kinase activity"/>
    <property type="evidence" value="ECO:0007669"/>
    <property type="project" value="UniProtKB-EC"/>
</dbReference>
<evidence type="ECO:0000256" key="5">
    <source>
        <dbReference type="ARBA" id="ARBA00022777"/>
    </source>
</evidence>
<gene>
    <name evidence="9" type="ORF">HF568_09545</name>
</gene>
<dbReference type="Pfam" id="PF00696">
    <property type="entry name" value="AA_kinase"/>
    <property type="match status" value="1"/>
</dbReference>
<accession>A0A8X8KBP3</accession>
<dbReference type="SUPFAM" id="SSF53633">
    <property type="entry name" value="Carbamate kinase-like"/>
    <property type="match status" value="1"/>
</dbReference>
<comment type="catalytic activity">
    <reaction evidence="7">
        <text>L-aspartate + ATP = 4-phospho-L-aspartate + ADP</text>
        <dbReference type="Rhea" id="RHEA:23776"/>
        <dbReference type="ChEBI" id="CHEBI:29991"/>
        <dbReference type="ChEBI" id="CHEBI:30616"/>
        <dbReference type="ChEBI" id="CHEBI:57535"/>
        <dbReference type="ChEBI" id="CHEBI:456216"/>
        <dbReference type="EC" id="2.7.2.4"/>
    </reaction>
</comment>
<organism evidence="9 10">
    <name type="scientific">Acidithiobacillus ferridurans</name>
    <dbReference type="NCBI Taxonomy" id="1232575"/>
    <lineage>
        <taxon>Bacteria</taxon>
        <taxon>Pseudomonadati</taxon>
        <taxon>Pseudomonadota</taxon>
        <taxon>Acidithiobacillia</taxon>
        <taxon>Acidithiobacillales</taxon>
        <taxon>Acidithiobacillaceae</taxon>
        <taxon>Acidithiobacillus</taxon>
    </lineage>
</organism>
<dbReference type="PROSITE" id="PS00324">
    <property type="entry name" value="ASPARTOKINASE"/>
    <property type="match status" value="1"/>
</dbReference>
<evidence type="ECO:0000256" key="6">
    <source>
        <dbReference type="ARBA" id="ARBA00022840"/>
    </source>
</evidence>
<keyword evidence="5 9" id="KW-0418">Kinase</keyword>
<comment type="similarity">
    <text evidence="1">Belongs to the aspartokinase family.</text>
</comment>
<dbReference type="EMBL" id="JABBHS010000279">
    <property type="protein sequence ID" value="MBU2723437.1"/>
    <property type="molecule type" value="Genomic_DNA"/>
</dbReference>
<keyword evidence="6" id="KW-0067">ATP-binding</keyword>
<feature type="non-terminal residue" evidence="9">
    <location>
        <position position="99"/>
    </location>
</feature>
<feature type="domain" description="Aspartate/glutamate/uridylate kinase" evidence="8">
    <location>
        <begin position="3"/>
        <end position="95"/>
    </location>
</feature>
<evidence type="ECO:0000256" key="4">
    <source>
        <dbReference type="ARBA" id="ARBA00022741"/>
    </source>
</evidence>
<evidence type="ECO:0000256" key="2">
    <source>
        <dbReference type="ARBA" id="ARBA00013059"/>
    </source>
</evidence>